<evidence type="ECO:0000256" key="3">
    <source>
        <dbReference type="ARBA" id="ARBA00022679"/>
    </source>
</evidence>
<organism evidence="5">
    <name type="scientific">Pseudovibrio sp. Pv97</name>
    <dbReference type="NCBI Taxonomy" id="1191904"/>
    <lineage>
        <taxon>Bacteria</taxon>
        <taxon>Pseudomonadati</taxon>
        <taxon>Pseudomonadota</taxon>
        <taxon>Alphaproteobacteria</taxon>
        <taxon>Hyphomicrobiales</taxon>
        <taxon>Stappiaceae</taxon>
        <taxon>Pseudovibrio</taxon>
    </lineage>
</organism>
<proteinExistence type="predicted"/>
<dbReference type="InterPro" id="IPR018201">
    <property type="entry name" value="Ketoacyl_synth_AS"/>
</dbReference>
<dbReference type="InterPro" id="IPR016039">
    <property type="entry name" value="Thiolase-like"/>
</dbReference>
<feature type="domain" description="Ketosynthase family 3 (KS3)" evidence="4">
    <location>
        <begin position="1"/>
        <end position="185"/>
    </location>
</feature>
<dbReference type="CDD" id="cd00833">
    <property type="entry name" value="PKS"/>
    <property type="match status" value="1"/>
</dbReference>
<dbReference type="PROSITE" id="PS00606">
    <property type="entry name" value="KS3_1"/>
    <property type="match status" value="1"/>
</dbReference>
<feature type="non-terminal residue" evidence="5">
    <location>
        <position position="1"/>
    </location>
</feature>
<evidence type="ECO:0000256" key="2">
    <source>
        <dbReference type="ARBA" id="ARBA00022553"/>
    </source>
</evidence>
<dbReference type="GO" id="GO:0004312">
    <property type="term" value="F:fatty acid synthase activity"/>
    <property type="evidence" value="ECO:0007669"/>
    <property type="project" value="TreeGrafter"/>
</dbReference>
<evidence type="ECO:0000256" key="1">
    <source>
        <dbReference type="ARBA" id="ARBA00022450"/>
    </source>
</evidence>
<dbReference type="InterPro" id="IPR050091">
    <property type="entry name" value="PKS_NRPS_Biosynth_Enz"/>
</dbReference>
<sequence length="185" mass="19606">TGVYVGASWLDYEILRKDEGLDATRHFTIGNALYVVTARLSYFYGLKGPSLTVETGCSSGMVALHLASKALENGEIDSAFVGGVNLILAPFLSVGLTRFGRLSPNGRCSAFYDHADGFVRGEGVVALYIKTLDPAHADGHRIHAIIAGTAVNNDGGGDPLVFPSATGQENLLSIFNGQVDFNLDK</sequence>
<reference evidence="5" key="2">
    <citation type="submission" date="2013-05" db="EMBL/GenBank/DDBJ databases">
        <title>Molecular richness and biotechnological potential of bacteria cultured from Irciniidae sponges in the Northeast Atlantic.</title>
        <authorList>
            <person name="Goncalves J."/>
            <person name="Hardoim C.C.P."/>
            <person name="Esteves A.I.S."/>
            <person name="Costa R."/>
            <person name="Xavier J."/>
        </authorList>
    </citation>
    <scope>NUCLEOTIDE SEQUENCE</scope>
    <source>
        <strain evidence="5">Pv97</strain>
    </source>
</reference>
<dbReference type="PROSITE" id="PS52004">
    <property type="entry name" value="KS3_2"/>
    <property type="match status" value="1"/>
</dbReference>
<keyword evidence="3" id="KW-0808">Transferase</keyword>
<dbReference type="GO" id="GO:0004315">
    <property type="term" value="F:3-oxoacyl-[acyl-carrier-protein] synthase activity"/>
    <property type="evidence" value="ECO:0007669"/>
    <property type="project" value="InterPro"/>
</dbReference>
<dbReference type="SMART" id="SM00825">
    <property type="entry name" value="PKS_KS"/>
    <property type="match status" value="1"/>
</dbReference>
<evidence type="ECO:0000313" key="5">
    <source>
        <dbReference type="EMBL" id="CCW72562.1"/>
    </source>
</evidence>
<keyword evidence="1" id="KW-0596">Phosphopantetheine</keyword>
<dbReference type="EMBL" id="HF968480">
    <property type="protein sequence ID" value="CCW72562.1"/>
    <property type="molecule type" value="Genomic_DNA"/>
</dbReference>
<protein>
    <submittedName>
        <fullName evidence="5">PKS ketosynthase domain protein</fullName>
    </submittedName>
</protein>
<evidence type="ECO:0000259" key="4">
    <source>
        <dbReference type="PROSITE" id="PS52004"/>
    </source>
</evidence>
<dbReference type="GO" id="GO:0006633">
    <property type="term" value="P:fatty acid biosynthetic process"/>
    <property type="evidence" value="ECO:0007669"/>
    <property type="project" value="InterPro"/>
</dbReference>
<dbReference type="InterPro" id="IPR020841">
    <property type="entry name" value="PKS_Beta-ketoAc_synthase_dom"/>
</dbReference>
<dbReference type="AlphaFoldDB" id="N1NST5"/>
<accession>N1NST5</accession>
<reference evidence="5" key="1">
    <citation type="submission" date="2013-04" db="EMBL/GenBank/DDBJ databases">
        <authorList>
            <person name="Chen Z.Y."/>
            <person name="Gui J.F."/>
            <person name="Zhang Q.Y."/>
        </authorList>
    </citation>
    <scope>NUCLEOTIDE SEQUENCE</scope>
    <source>
        <strain evidence="5">Pv97</strain>
    </source>
</reference>
<dbReference type="Gene3D" id="3.40.47.10">
    <property type="match status" value="1"/>
</dbReference>
<dbReference type="SUPFAM" id="SSF53901">
    <property type="entry name" value="Thiolase-like"/>
    <property type="match status" value="1"/>
</dbReference>
<dbReference type="PANTHER" id="PTHR43775">
    <property type="entry name" value="FATTY ACID SYNTHASE"/>
    <property type="match status" value="1"/>
</dbReference>
<keyword evidence="2" id="KW-0597">Phosphoprotein</keyword>
<dbReference type="Pfam" id="PF00109">
    <property type="entry name" value="ketoacyl-synt"/>
    <property type="match status" value="1"/>
</dbReference>
<dbReference type="PANTHER" id="PTHR43775:SF37">
    <property type="entry name" value="SI:DKEY-61P9.11"/>
    <property type="match status" value="1"/>
</dbReference>
<dbReference type="InterPro" id="IPR014030">
    <property type="entry name" value="Ketoacyl_synth_N"/>
</dbReference>
<name>N1NST5_9HYPH</name>
<feature type="non-terminal residue" evidence="5">
    <location>
        <position position="185"/>
    </location>
</feature>